<proteinExistence type="predicted"/>
<dbReference type="Pfam" id="PF03703">
    <property type="entry name" value="bPH_2"/>
    <property type="match status" value="1"/>
</dbReference>
<feature type="transmembrane region" description="Helical" evidence="1">
    <location>
        <begin position="38"/>
        <end position="61"/>
    </location>
</feature>
<keyword evidence="4" id="KW-1185">Reference proteome</keyword>
<dbReference type="InterPro" id="IPR005182">
    <property type="entry name" value="YdbS-like_PH"/>
</dbReference>
<accession>A0A1M5GVN3</accession>
<gene>
    <name evidence="3" type="ORF">SAMN02745131_04229</name>
</gene>
<keyword evidence="1" id="KW-0472">Membrane</keyword>
<dbReference type="STRING" id="1121884.SAMN02745131_04229"/>
<reference evidence="3 4" key="1">
    <citation type="submission" date="2016-11" db="EMBL/GenBank/DDBJ databases">
        <authorList>
            <person name="Jaros S."/>
            <person name="Januszkiewicz K."/>
            <person name="Wedrychowicz H."/>
        </authorList>
    </citation>
    <scope>NUCLEOTIDE SEQUENCE [LARGE SCALE GENOMIC DNA]</scope>
    <source>
        <strain evidence="3 4">DSM 18119</strain>
    </source>
</reference>
<feature type="transmembrane region" description="Helical" evidence="1">
    <location>
        <begin position="73"/>
        <end position="96"/>
    </location>
</feature>
<evidence type="ECO:0000259" key="2">
    <source>
        <dbReference type="Pfam" id="PF03703"/>
    </source>
</evidence>
<dbReference type="OrthoDB" id="9801922at2"/>
<keyword evidence="1" id="KW-0812">Transmembrane</keyword>
<feature type="domain" description="YdbS-like PH" evidence="2">
    <location>
        <begin position="98"/>
        <end position="153"/>
    </location>
</feature>
<evidence type="ECO:0000313" key="3">
    <source>
        <dbReference type="EMBL" id="SHG07492.1"/>
    </source>
</evidence>
<name>A0A1M5GVN3_9BACT</name>
<protein>
    <submittedName>
        <fullName evidence="3">PH domain-containing protein</fullName>
    </submittedName>
</protein>
<dbReference type="AlphaFoldDB" id="A0A1M5GVN3"/>
<sequence length="192" mass="21933">MLTAIIESRMNYYSTYEHAFEDIGDRNERLLWVNKPKLLPYITIRALFALILIAVGLFMYINAKSKGGITNPLFSLSCFLPIAIGAWNIISALLAYPRTFFGYTEKKVLMQTGIRGQKFTIIEMDKIIEVSVSSNFLERKFGTGTIKFFTGKTKTDDGSASKVYDSWESIPNHLEVYQDLNKILERHKVKVV</sequence>
<dbReference type="Proteomes" id="UP000184048">
    <property type="component" value="Unassembled WGS sequence"/>
</dbReference>
<evidence type="ECO:0000313" key="4">
    <source>
        <dbReference type="Proteomes" id="UP000184048"/>
    </source>
</evidence>
<dbReference type="EMBL" id="FQUU01000049">
    <property type="protein sequence ID" value="SHG07492.1"/>
    <property type="molecule type" value="Genomic_DNA"/>
</dbReference>
<keyword evidence="1" id="KW-1133">Transmembrane helix</keyword>
<organism evidence="3 4">
    <name type="scientific">Flavisolibacter ginsengisoli DSM 18119</name>
    <dbReference type="NCBI Taxonomy" id="1121884"/>
    <lineage>
        <taxon>Bacteria</taxon>
        <taxon>Pseudomonadati</taxon>
        <taxon>Bacteroidota</taxon>
        <taxon>Chitinophagia</taxon>
        <taxon>Chitinophagales</taxon>
        <taxon>Chitinophagaceae</taxon>
        <taxon>Flavisolibacter</taxon>
    </lineage>
</organism>
<evidence type="ECO:0000256" key="1">
    <source>
        <dbReference type="SAM" id="Phobius"/>
    </source>
</evidence>